<evidence type="ECO:0000259" key="1">
    <source>
        <dbReference type="Pfam" id="PF23281"/>
    </source>
</evidence>
<keyword evidence="6" id="KW-1185">Reference proteome</keyword>
<dbReference type="Proteomes" id="UP000434957">
    <property type="component" value="Unassembled WGS sequence"/>
</dbReference>
<dbReference type="Pfam" id="PF23281">
    <property type="entry name" value="DAAF9_N"/>
    <property type="match status" value="1"/>
</dbReference>
<sequence>MSWKKVEFKGSDSVDRLQRIQALCTSSDTKLDGILIIGGVDSFHSQTSQAAIKYLFLGSSGQELLGEQVIRQEHERLEDVILLICPQRVSVFYSSESDAAVKVLPVISKWRHVTEYVVHDGMEPDEQEERKISAFKSMMKGVKTVGVPFGIDRDGVNLQDTMILEKWPLVQSYGLEGGESTGKGFFTMNHRVVNVSREMMGSMAQLDGFSAKRVVQESQPFLAHHFDEFLLKLDHAESPDARNAKAESDLGEDLLSFYEFGTMQYSARGLKTAPNRGSRVLFGARTSSLTDKSSPKAFLSNSGVKEGIPATHMVVQAEDPFTGVRFACTYFLSSGKVCKRVVDEDALVPSPVKPNSGVAATAADTNTMIEMYALLLRGFKAGVAELVRECMDGKLASVDRCIESARAEAIHAIIEMDKTHSRLLGSSKFPTKFIDDQLRLTAEIMDARGQPVDSLTEDWCLLYCSMKLANIPSDANPSLPLGSLVVGDTFLFHGRGAGSLSNPAIKRVLHVTKPFANFRSWIQDGEEAEAVKDLMRTLQSEFMLQSRSVLLGRAITPLDADIEANGEDSTYQTTMSSKATLLLNSELMPIVHGSWRIFTGGMVFASPYFNPIVVSIERSVKSLTVLPSPHEELVLLKMELKDDGHSPVSAYHLSNAAVCTNTDKTFLFDQLSEALPFSLDSQELYIPLQSGTRFQDEVFRALESWKITAASLNIPIYRASDLSEQFEGDTPRDREAANFEVPVHVKSTCELLVHRQTFVGQDARTIDDFFPQDFIPKDPGAATALPKPNTEDLSRLSVPVTVMLGIPGSGVAAMANSVCKISSASFAWIAVDVDLRNLDPSKQQKMEASGFFEISDKLSRALDGIKAAAKTLQLHPRIMLTVVGYIDPITVACAIRRAGHDASLPSKIGAVINCVSATNVYLPDTLATQAAFPKVFDQMEAGFVTHMVLTNSTDVEPAVLQRLRFHMDHVNPFADVMVLSHDVFEGPLTPLLAIDRFESAYYKQYRNAHFPDWDSTASSNNATPSYTRYVAELVPDLAPVSFRYEIVPGMDRSKFSFLITRTLTPFATSTKSMDRVYPMDNAGNKSTKGIRIAQTIAVEKVRLDGNSSTASSATPCAEGVFSNGQSRSCWCVEGQVVFKDEPGCVYEYRSSGTFARLWVDSSQLSNKADSLPSLEMKVTGHGLNPDKLRELLLNCYAHAEASPNQVRSKASISPQEKRELQRQHAMDPLPEGYLFDGTNYVDFFGGRYEFHPCIAQFIDEYITAANDDRKATNLKATVERESQQSFVRQIV</sequence>
<comment type="caution">
    <text evidence="3">The sequence shown here is derived from an EMBL/GenBank/DDBJ whole genome shotgun (WGS) entry which is preliminary data.</text>
</comment>
<name>A0A6A3MLM7_9STRA</name>
<evidence type="ECO:0000313" key="6">
    <source>
        <dbReference type="Proteomes" id="UP000434957"/>
    </source>
</evidence>
<gene>
    <name evidence="3" type="ORF">PR001_g10669</name>
    <name evidence="4" type="ORF">PR003_g11460</name>
</gene>
<protein>
    <submittedName>
        <fullName evidence="3">Uncharacterized protein</fullName>
    </submittedName>
</protein>
<feature type="domain" description="DAAF9 N-terminal" evidence="1">
    <location>
        <begin position="6"/>
        <end position="200"/>
    </location>
</feature>
<dbReference type="CDD" id="cd22936">
    <property type="entry name" value="shulin_C20orf194-like"/>
    <property type="match status" value="1"/>
</dbReference>
<dbReference type="InterPro" id="IPR040342">
    <property type="entry name" value="DNAAF9"/>
</dbReference>
<organism evidence="3 5">
    <name type="scientific">Phytophthora rubi</name>
    <dbReference type="NCBI Taxonomy" id="129364"/>
    <lineage>
        <taxon>Eukaryota</taxon>
        <taxon>Sar</taxon>
        <taxon>Stramenopiles</taxon>
        <taxon>Oomycota</taxon>
        <taxon>Peronosporomycetes</taxon>
        <taxon>Peronosporales</taxon>
        <taxon>Peronosporaceae</taxon>
        <taxon>Phytophthora</taxon>
    </lineage>
</organism>
<dbReference type="EMBL" id="QXFT01000661">
    <property type="protein sequence ID" value="KAE9338513.1"/>
    <property type="molecule type" value="Genomic_DNA"/>
</dbReference>
<evidence type="ECO:0000259" key="2">
    <source>
        <dbReference type="Pfam" id="PF25204"/>
    </source>
</evidence>
<evidence type="ECO:0000313" key="4">
    <source>
        <dbReference type="EMBL" id="KAE9338513.1"/>
    </source>
</evidence>
<dbReference type="Pfam" id="PF25204">
    <property type="entry name" value="DAAF9_2"/>
    <property type="match status" value="1"/>
</dbReference>
<dbReference type="Proteomes" id="UP000429607">
    <property type="component" value="Unassembled WGS sequence"/>
</dbReference>
<evidence type="ECO:0000313" key="5">
    <source>
        <dbReference type="Proteomes" id="UP000429607"/>
    </source>
</evidence>
<dbReference type="InterPro" id="IPR057478">
    <property type="entry name" value="DAAF9_2"/>
</dbReference>
<dbReference type="PANTHER" id="PTHR33664:SF1">
    <property type="entry name" value="DYNEIN AXONEMAL ASSEMBLY FACTOR 9"/>
    <property type="match status" value="1"/>
</dbReference>
<evidence type="ECO:0000313" key="3">
    <source>
        <dbReference type="EMBL" id="KAE9032322.1"/>
    </source>
</evidence>
<dbReference type="PANTHER" id="PTHR33664">
    <property type="entry name" value="RCG26366"/>
    <property type="match status" value="1"/>
</dbReference>
<reference evidence="3 5" key="1">
    <citation type="submission" date="2018-09" db="EMBL/GenBank/DDBJ databases">
        <title>Genomic investigation of the strawberry pathogen Phytophthora fragariae indicates pathogenicity is determined by transcriptional variation in three key races.</title>
        <authorList>
            <person name="Adams T.M."/>
            <person name="Armitage A.D."/>
            <person name="Sobczyk M.K."/>
            <person name="Bates H.J."/>
            <person name="Dunwell J.M."/>
            <person name="Nellist C.F."/>
            <person name="Harrison R.J."/>
        </authorList>
    </citation>
    <scope>NUCLEOTIDE SEQUENCE [LARGE SCALE GENOMIC DNA]</scope>
    <source>
        <strain evidence="3 5">SCRP249</strain>
        <strain evidence="4 6">SCRP333</strain>
    </source>
</reference>
<feature type="domain" description="DAAF9" evidence="2">
    <location>
        <begin position="800"/>
        <end position="979"/>
    </location>
</feature>
<dbReference type="EMBL" id="QXFV01000633">
    <property type="protein sequence ID" value="KAE9032322.1"/>
    <property type="molecule type" value="Genomic_DNA"/>
</dbReference>
<accession>A0A6A3MLM7</accession>
<proteinExistence type="predicted"/>
<dbReference type="InterPro" id="IPR056498">
    <property type="entry name" value="DAAF9_N"/>
</dbReference>